<dbReference type="RefSeq" id="WP_213141017.1">
    <property type="nucleotide sequence ID" value="NZ_JAGYPE020000008.1"/>
</dbReference>
<reference evidence="1" key="1">
    <citation type="submission" date="2021-05" db="EMBL/GenBank/DDBJ databases">
        <title>Novel Bacillus species.</title>
        <authorList>
            <person name="Liu G."/>
        </authorList>
    </citation>
    <scope>NUCLEOTIDE SEQUENCE</scope>
    <source>
        <strain evidence="1 3">FJAT-50051</strain>
    </source>
</reference>
<dbReference type="InterPro" id="IPR036291">
    <property type="entry name" value="NAD(P)-bd_dom_sf"/>
</dbReference>
<comment type="caution">
    <text evidence="1">The sequence shown here is derived from an EMBL/GenBank/DDBJ whole genome shotgun (WGS) entry which is preliminary data.</text>
</comment>
<accession>A0A942SWM3</accession>
<protein>
    <submittedName>
        <fullName evidence="1">NAD(P)-dependent oxidoreductase</fullName>
    </submittedName>
</protein>
<dbReference type="EMBL" id="JAGYPE010000001">
    <property type="protein sequence ID" value="MBS4181136.1"/>
    <property type="molecule type" value="Genomic_DNA"/>
</dbReference>
<dbReference type="Proteomes" id="UP000677265">
    <property type="component" value="Unassembled WGS sequence"/>
</dbReference>
<gene>
    <name evidence="2" type="ORF">KHB02_006655</name>
    <name evidence="1" type="ORF">KHB02_06955</name>
</gene>
<keyword evidence="3" id="KW-1185">Reference proteome</keyword>
<dbReference type="AlphaFoldDB" id="A0A942SWM3"/>
<dbReference type="Gene3D" id="3.40.50.720">
    <property type="entry name" value="NAD(P)-binding Rossmann-like Domain"/>
    <property type="match status" value="1"/>
</dbReference>
<organism evidence="1">
    <name type="scientific">Neobacillus citreus</name>
    <dbReference type="NCBI Taxonomy" id="2833578"/>
    <lineage>
        <taxon>Bacteria</taxon>
        <taxon>Bacillati</taxon>
        <taxon>Bacillota</taxon>
        <taxon>Bacilli</taxon>
        <taxon>Bacillales</taxon>
        <taxon>Bacillaceae</taxon>
        <taxon>Neobacillus</taxon>
    </lineage>
</organism>
<dbReference type="SUPFAM" id="SSF51735">
    <property type="entry name" value="NAD(P)-binding Rossmann-fold domains"/>
    <property type="match status" value="1"/>
</dbReference>
<evidence type="ECO:0000313" key="1">
    <source>
        <dbReference type="EMBL" id="MBS4181136.1"/>
    </source>
</evidence>
<evidence type="ECO:0000313" key="3">
    <source>
        <dbReference type="Proteomes" id="UP000677265"/>
    </source>
</evidence>
<dbReference type="EMBL" id="JAGYPE020000008">
    <property type="protein sequence ID" value="MCH6265206.1"/>
    <property type="molecule type" value="Genomic_DNA"/>
</dbReference>
<evidence type="ECO:0000313" key="2">
    <source>
        <dbReference type="EMBL" id="MCH6265206.1"/>
    </source>
</evidence>
<sequence length="285" mass="33371">MDKAVIWGVFDFVNFHVCKTLLNKGIEVDGIHLEDTSKIPYLDEKRLEVGRNANFAEYSFSQWRKKIQNRSAENQLFIFSIYDLYMLRQEHLLLNVQVRETILDYLKKYNGNIEVLFILPMQMLETNEETAVLDFQRQIKNLVEDFKIIYLPSAYGPWQPNAFFIQQAIVAAITDIAISINDREWTEDAVYVEDAAESILELIEGEESGSFIVESGQENYWDKCVTYLNITEQLEQLKSRIVPHLSDHNAVRVPVKKITDLTVSLNRQKQHTRMLYLDYFENDGR</sequence>
<name>A0A942SWM3_9BACI</name>
<proteinExistence type="predicted"/>